<proteinExistence type="predicted"/>
<evidence type="ECO:0000256" key="4">
    <source>
        <dbReference type="ARBA" id="ARBA00036818"/>
    </source>
</evidence>
<evidence type="ECO:0000313" key="11">
    <source>
        <dbReference type="Proteomes" id="UP001165121"/>
    </source>
</evidence>
<feature type="compositionally biased region" description="Low complexity" evidence="7">
    <location>
        <begin position="562"/>
        <end position="573"/>
    </location>
</feature>
<dbReference type="EMBL" id="BSXT01019055">
    <property type="protein sequence ID" value="GMG17679.1"/>
    <property type="molecule type" value="Genomic_DNA"/>
</dbReference>
<dbReference type="SUPFAM" id="SSF51126">
    <property type="entry name" value="Pectin lyase-like"/>
    <property type="match status" value="1"/>
</dbReference>
<evidence type="ECO:0000313" key="10">
    <source>
        <dbReference type="EMBL" id="GMG17679.1"/>
    </source>
</evidence>
<evidence type="ECO:0000256" key="5">
    <source>
        <dbReference type="ARBA" id="ARBA00037631"/>
    </source>
</evidence>
<evidence type="ECO:0000256" key="8">
    <source>
        <dbReference type="SAM" id="SignalP"/>
    </source>
</evidence>
<evidence type="ECO:0000256" key="3">
    <source>
        <dbReference type="ARBA" id="ARBA00023239"/>
    </source>
</evidence>
<dbReference type="GO" id="GO:0047490">
    <property type="term" value="F:pectin lyase activity"/>
    <property type="evidence" value="ECO:0007669"/>
    <property type="project" value="UniProtKB-EC"/>
</dbReference>
<dbReference type="AlphaFoldDB" id="A0A9W6YN80"/>
<comment type="caution">
    <text evidence="10">The sequence shown here is derived from an EMBL/GenBank/DDBJ whole genome shotgun (WGS) entry which is preliminary data.</text>
</comment>
<feature type="chain" id="PRO_5040910513" description="pectin lyase" evidence="8">
    <location>
        <begin position="19"/>
        <end position="649"/>
    </location>
</feature>
<keyword evidence="11" id="KW-1185">Reference proteome</keyword>
<dbReference type="OrthoDB" id="1637350at2759"/>
<feature type="compositionally biased region" description="Polar residues" evidence="7">
    <location>
        <begin position="403"/>
        <end position="484"/>
    </location>
</feature>
<feature type="compositionally biased region" description="Low complexity" evidence="7">
    <location>
        <begin position="485"/>
        <end position="511"/>
    </location>
</feature>
<organism evidence="10 11">
    <name type="scientific">Phytophthora fragariaefolia</name>
    <dbReference type="NCBI Taxonomy" id="1490495"/>
    <lineage>
        <taxon>Eukaryota</taxon>
        <taxon>Sar</taxon>
        <taxon>Stramenopiles</taxon>
        <taxon>Oomycota</taxon>
        <taxon>Peronosporomycetes</taxon>
        <taxon>Peronosporales</taxon>
        <taxon>Peronosporaceae</taxon>
        <taxon>Phytophthora</taxon>
    </lineage>
</organism>
<dbReference type="InterPro" id="IPR011050">
    <property type="entry name" value="Pectin_lyase_fold/virulence"/>
</dbReference>
<dbReference type="InterPro" id="IPR002022">
    <property type="entry name" value="Pec_lyase"/>
</dbReference>
<keyword evidence="2" id="KW-0325">Glycoprotein</keyword>
<feature type="region of interest" description="Disordered" evidence="7">
    <location>
        <begin position="403"/>
        <end position="649"/>
    </location>
</feature>
<dbReference type="Gene3D" id="2.160.20.10">
    <property type="entry name" value="Single-stranded right-handed beta-helix, Pectin lyase-like"/>
    <property type="match status" value="1"/>
</dbReference>
<dbReference type="EC" id="4.2.2.10" evidence="6"/>
<dbReference type="SMART" id="SM00656">
    <property type="entry name" value="Amb_all"/>
    <property type="match status" value="1"/>
</dbReference>
<name>A0A9W6YN80_9STRA</name>
<keyword evidence="8" id="KW-0732">Signal</keyword>
<feature type="compositionally biased region" description="Low complexity" evidence="7">
    <location>
        <begin position="534"/>
        <end position="553"/>
    </location>
</feature>
<accession>A0A9W6YN80</accession>
<dbReference type="Proteomes" id="UP001165121">
    <property type="component" value="Unassembled WGS sequence"/>
</dbReference>
<sequence>MMRRVTALQGLVFTLALAQNCFTCGGTVVTGTPSGFAAGTTGGGNAEPVYPTTIKELTDALGGNEPRVIVLKQEFRFTNTEGSRKEKGCRRSNNIDCIAKKNGFAGQDSLLTSFTKCEGTSVTVTYDNAALNPLIVGSNKTLVGQGIKGVLNGKGIFITGSNVIVQNIHITNLNPHIVWGGDAITIRGDGNVAPTGIWIDHVKISNIGRQMVVTNFSGVKGLTISNSDFDGRTKFSTSCDGRHYWGFLLLGKRTELSLIGNYIHHTSGRSPKVGGHSGEVSVVYAANNYFYENTGHAFDVSTGGYALAEGNYFGSVAYPIVNNPKGSFLVPTVASDCKASIGRDCKLNVLANSGALKSYSQDKVASQLTGLKAIINQLKVVAATQLSVGSNNFGVGNMGNSAAQSSGNVTQSSGSASHSTGNTTQSSDNATQSSGNADQSVDQSSGKVDQSTGNVDPSTGNVDQSTGNVDQSNGNVDQSTGNIDQSTGNVNQSNGNVNQSNGNVNQSNGNVDQSTGNVDQSNGNVDQSTGNIDQSTGNVNQSNGNVNQSNGNVDQSTGNVDQSNGNVGQSNGNIVDQSTGNVDQSNGNVDQSTGNVDQSTGNVDQSNGNVGQSNGNVDQSTVNGEQNGDSVTQSNISQPGEQTDENQQQ</sequence>
<feature type="signal peptide" evidence="8">
    <location>
        <begin position="1"/>
        <end position="18"/>
    </location>
</feature>
<gene>
    <name evidence="10" type="ORF">Pfra01_003030000</name>
</gene>
<comment type="function">
    <text evidence="5">Pectinolytic enzymes consist of four classes of enzymes: pectin lyase, polygalacturonase, pectin methylesterase and rhamnogalacturonase. Among pectinolytic enzymes, pectin lyase is the most important in depolymerization of pectin, since it cleaves internal glycosidic bonds of highly methylated pectins.</text>
</comment>
<feature type="compositionally biased region" description="Polar residues" evidence="7">
    <location>
        <begin position="620"/>
        <end position="649"/>
    </location>
</feature>
<evidence type="ECO:0000259" key="9">
    <source>
        <dbReference type="SMART" id="SM00656"/>
    </source>
</evidence>
<evidence type="ECO:0000256" key="1">
    <source>
        <dbReference type="ARBA" id="ARBA00023157"/>
    </source>
</evidence>
<protein>
    <recommendedName>
        <fullName evidence="6">pectin lyase</fullName>
        <ecNumber evidence="6">4.2.2.10</ecNumber>
    </recommendedName>
</protein>
<feature type="compositionally biased region" description="Polar residues" evidence="7">
    <location>
        <begin position="512"/>
        <end position="533"/>
    </location>
</feature>
<dbReference type="InterPro" id="IPR045032">
    <property type="entry name" value="PEL"/>
</dbReference>
<dbReference type="PANTHER" id="PTHR31683">
    <property type="entry name" value="PECTATE LYASE 18-RELATED"/>
    <property type="match status" value="1"/>
</dbReference>
<dbReference type="InterPro" id="IPR012334">
    <property type="entry name" value="Pectin_lyas_fold"/>
</dbReference>
<evidence type="ECO:0000256" key="6">
    <source>
        <dbReference type="ARBA" id="ARBA00039082"/>
    </source>
</evidence>
<comment type="catalytic activity">
    <reaction evidence="4">
        <text>Eliminative cleavage of (1-&gt;4)-alpha-D-galacturonan methyl ester to give oligosaccharides with 4-deoxy-6-O-methyl-alpha-D-galact-4-enuronosyl groups at their non-reducing ends.</text>
        <dbReference type="EC" id="4.2.2.10"/>
    </reaction>
</comment>
<feature type="compositionally biased region" description="Polar residues" evidence="7">
    <location>
        <begin position="574"/>
        <end position="603"/>
    </location>
</feature>
<reference evidence="10" key="1">
    <citation type="submission" date="2023-04" db="EMBL/GenBank/DDBJ databases">
        <title>Phytophthora fragariaefolia NBRC 109709.</title>
        <authorList>
            <person name="Ichikawa N."/>
            <person name="Sato H."/>
            <person name="Tonouchi N."/>
        </authorList>
    </citation>
    <scope>NUCLEOTIDE SEQUENCE</scope>
    <source>
        <strain evidence="10">NBRC 109709</strain>
    </source>
</reference>
<dbReference type="GO" id="GO:0030570">
    <property type="term" value="F:pectate lyase activity"/>
    <property type="evidence" value="ECO:0007669"/>
    <property type="project" value="InterPro"/>
</dbReference>
<keyword evidence="1" id="KW-1015">Disulfide bond</keyword>
<evidence type="ECO:0000256" key="7">
    <source>
        <dbReference type="SAM" id="MobiDB-lite"/>
    </source>
</evidence>
<evidence type="ECO:0000256" key="2">
    <source>
        <dbReference type="ARBA" id="ARBA00023180"/>
    </source>
</evidence>
<dbReference type="SUPFAM" id="SSF57997">
    <property type="entry name" value="Tropomyosin"/>
    <property type="match status" value="1"/>
</dbReference>
<keyword evidence="3" id="KW-0456">Lyase</keyword>
<feature type="domain" description="Pectate lyase" evidence="9">
    <location>
        <begin position="94"/>
        <end position="319"/>
    </location>
</feature>
<feature type="compositionally biased region" description="Low complexity" evidence="7">
    <location>
        <begin position="604"/>
        <end position="619"/>
    </location>
</feature>
<dbReference type="PANTHER" id="PTHR31683:SF67">
    <property type="entry name" value="PECTIN LYASE F-RELATED"/>
    <property type="match status" value="1"/>
</dbReference>